<keyword evidence="2" id="KW-1185">Reference proteome</keyword>
<protein>
    <submittedName>
        <fullName evidence="1">Uncharacterized protein</fullName>
    </submittedName>
</protein>
<evidence type="ECO:0000313" key="2">
    <source>
        <dbReference type="Proteomes" id="UP000316270"/>
    </source>
</evidence>
<organism evidence="1 2">
    <name type="scientific">Venturia effusa</name>
    <dbReference type="NCBI Taxonomy" id="50376"/>
    <lineage>
        <taxon>Eukaryota</taxon>
        <taxon>Fungi</taxon>
        <taxon>Dikarya</taxon>
        <taxon>Ascomycota</taxon>
        <taxon>Pezizomycotina</taxon>
        <taxon>Dothideomycetes</taxon>
        <taxon>Pleosporomycetidae</taxon>
        <taxon>Venturiales</taxon>
        <taxon>Venturiaceae</taxon>
        <taxon>Venturia</taxon>
    </lineage>
</organism>
<dbReference type="OrthoDB" id="5426982at2759"/>
<dbReference type="AlphaFoldDB" id="A0A517LMK7"/>
<reference evidence="1 2" key="1">
    <citation type="submission" date="2019-07" db="EMBL/GenBank/DDBJ databases">
        <title>Finished genome of Venturia effusa.</title>
        <authorList>
            <person name="Young C.A."/>
            <person name="Cox M.P."/>
            <person name="Ganley A.R.D."/>
            <person name="David W.J."/>
        </authorList>
    </citation>
    <scope>NUCLEOTIDE SEQUENCE [LARGE SCALE GENOMIC DNA]</scope>
    <source>
        <strain evidence="2">albino</strain>
    </source>
</reference>
<proteinExistence type="predicted"/>
<name>A0A517LMK7_9PEZI</name>
<accession>A0A517LMK7</accession>
<dbReference type="EMBL" id="CP042200">
    <property type="protein sequence ID" value="QDS76878.1"/>
    <property type="molecule type" value="Genomic_DNA"/>
</dbReference>
<evidence type="ECO:0000313" key="1">
    <source>
        <dbReference type="EMBL" id="QDS76878.1"/>
    </source>
</evidence>
<gene>
    <name evidence="1" type="ORF">FKW77_003696</name>
</gene>
<dbReference type="Proteomes" id="UP000316270">
    <property type="component" value="Chromosome 16"/>
</dbReference>
<sequence length="353" mass="38050">MVGIMSSASLYSTLSVIIGPKLAQIFKTLICTTSLLYNTSGRYSAASAESHDVKVIRYSKLTRHSLYATFLLLLGTAIASNTCVDVLCTDFYQPTLELSIDHKSGLIGAELVKLLSHYIIYIGQQTGLLHSSQDLSATHGLLLFEIRKPDCAWEPEGCPRSIHQDASETKAKIGPASAGSCTNEAFIKHLTPVSSTPNLDSMSHLEPLSWDAELSSLDAAALRLLEASELDNITDQPLSERKDIVENSRKDSLGSGLFFDEATIQVSHNGSSDPALPTMGISSAFFEVDAYEDWACLNRIPSPSPSPTEFEGPVDHSNWESSLRKVLPIPIYGNLPSCSSSDPSAGKLPCGSP</sequence>